<accession>A0A396HH28</accession>
<proteinExistence type="predicted"/>
<dbReference type="AlphaFoldDB" id="A0A396HH28"/>
<evidence type="ECO:0000313" key="1">
    <source>
        <dbReference type="EMBL" id="RHN50197.1"/>
    </source>
</evidence>
<sequence length="53" mass="6094">MAKESADIMKYILECIDSLHKHETSPLLAKYVENLRQGAQVFQIITKYLNLGK</sequence>
<organism evidence="1">
    <name type="scientific">Medicago truncatula</name>
    <name type="common">Barrel medic</name>
    <name type="synonym">Medicago tribuloides</name>
    <dbReference type="NCBI Taxonomy" id="3880"/>
    <lineage>
        <taxon>Eukaryota</taxon>
        <taxon>Viridiplantae</taxon>
        <taxon>Streptophyta</taxon>
        <taxon>Embryophyta</taxon>
        <taxon>Tracheophyta</taxon>
        <taxon>Spermatophyta</taxon>
        <taxon>Magnoliopsida</taxon>
        <taxon>eudicotyledons</taxon>
        <taxon>Gunneridae</taxon>
        <taxon>Pentapetalae</taxon>
        <taxon>rosids</taxon>
        <taxon>fabids</taxon>
        <taxon>Fabales</taxon>
        <taxon>Fabaceae</taxon>
        <taxon>Papilionoideae</taxon>
        <taxon>50 kb inversion clade</taxon>
        <taxon>NPAAA clade</taxon>
        <taxon>Hologalegina</taxon>
        <taxon>IRL clade</taxon>
        <taxon>Trifolieae</taxon>
        <taxon>Medicago</taxon>
    </lineage>
</organism>
<gene>
    <name evidence="1" type="ORF">MtrunA17_Chr6g0454841</name>
</gene>
<name>A0A396HH28_MEDTR</name>
<reference evidence="1" key="1">
    <citation type="journal article" date="2018" name="Nat. Plants">
        <title>Whole-genome landscape of Medicago truncatula symbiotic genes.</title>
        <authorList>
            <person name="Pecrix Y."/>
            <person name="Gamas P."/>
            <person name="Carrere S."/>
        </authorList>
    </citation>
    <scope>NUCLEOTIDE SEQUENCE</scope>
    <source>
        <tissue evidence="1">Leaves</tissue>
    </source>
</reference>
<protein>
    <submittedName>
        <fullName evidence="1">Uncharacterized protein</fullName>
    </submittedName>
</protein>
<dbReference type="Gramene" id="rna34460">
    <property type="protein sequence ID" value="RHN50197.1"/>
    <property type="gene ID" value="gene34460"/>
</dbReference>
<comment type="caution">
    <text evidence="1">The sequence shown here is derived from an EMBL/GenBank/DDBJ whole genome shotgun (WGS) entry which is preliminary data.</text>
</comment>
<dbReference type="EMBL" id="PSQE01000006">
    <property type="protein sequence ID" value="RHN50197.1"/>
    <property type="molecule type" value="Genomic_DNA"/>
</dbReference>
<dbReference type="Proteomes" id="UP000265566">
    <property type="component" value="Chromosome 6"/>
</dbReference>